<evidence type="ECO:0000313" key="3">
    <source>
        <dbReference type="Proteomes" id="UP000587524"/>
    </source>
</evidence>
<dbReference type="SUPFAM" id="SSF63411">
    <property type="entry name" value="LuxS/MPP-like metallohydrolase"/>
    <property type="match status" value="2"/>
</dbReference>
<dbReference type="PANTHER" id="PTHR11851:SF224">
    <property type="entry name" value="PROCESSING PROTEASE"/>
    <property type="match status" value="1"/>
</dbReference>
<sequence length="456" mass="49548">MTRLMAMRFKAPTFSTTRASAATLMLALVFLVLPAMVARAEVRIQEVKSDKGITAWLVEDYSVPIIAIKFLFDGGSTQDPQGKEGLANLMTGLFDEGAGDLDSDAFQIKLDEAGAEMGFNEGNDAVGGGMRMLAERQDDAFELLKLAVETPRFDQAPLDRIRAQIVNGIVANARDPETQAARKWAEAIYGTHPYARPDMGTEASLATITADDLRAFHKANFARENIHVAVVGAIDAETLKKRLDQVFGELPDKAELRPVERVEPRLGQTMHIEYPLPQTSLQLVYPGVPREAPDFLAAALMEHILGGGTFSSRLFDEVREKRGLAYSVSSALINQEHSSSLIIGTATRSDRAAETLGVIREVIRKMAEEGPTAAELDAAKKYMLGAYAINNLDSSGAIAGTLVDLQTDKLGIDYMQRRVELINAVTLDDVRAAARKLLSVDPAIMILGPKFGESKG</sequence>
<keyword evidence="2" id="KW-0645">Protease</keyword>
<dbReference type="RefSeq" id="WP_154385455.1">
    <property type="nucleotide sequence ID" value="NZ_JACJHY010000004.1"/>
</dbReference>
<comment type="caution">
    <text evidence="2">The sequence shown here is derived from an EMBL/GenBank/DDBJ whole genome shotgun (WGS) entry which is preliminary data.</text>
</comment>
<feature type="domain" description="Peptidase M16 C-terminal" evidence="1">
    <location>
        <begin position="207"/>
        <end position="381"/>
    </location>
</feature>
<dbReference type="PANTHER" id="PTHR11851">
    <property type="entry name" value="METALLOPROTEASE"/>
    <property type="match status" value="1"/>
</dbReference>
<dbReference type="GO" id="GO:0008233">
    <property type="term" value="F:peptidase activity"/>
    <property type="evidence" value="ECO:0007669"/>
    <property type="project" value="UniProtKB-KW"/>
</dbReference>
<gene>
    <name evidence="2" type="ORF">HNQ97_001264</name>
</gene>
<organism evidence="2 3">
    <name type="scientific">Aminobacter ciceronei</name>
    <dbReference type="NCBI Taxonomy" id="150723"/>
    <lineage>
        <taxon>Bacteria</taxon>
        <taxon>Pseudomonadati</taxon>
        <taxon>Pseudomonadota</taxon>
        <taxon>Alphaproteobacteria</taxon>
        <taxon>Hyphomicrobiales</taxon>
        <taxon>Phyllobacteriaceae</taxon>
        <taxon>Aminobacter</taxon>
    </lineage>
</organism>
<dbReference type="EC" id="3.4.24.-" evidence="2"/>
<dbReference type="GO" id="GO:0006508">
    <property type="term" value="P:proteolysis"/>
    <property type="evidence" value="ECO:0007669"/>
    <property type="project" value="UniProtKB-KW"/>
</dbReference>
<evidence type="ECO:0000313" key="2">
    <source>
        <dbReference type="EMBL" id="MBA9019273.1"/>
    </source>
</evidence>
<dbReference type="InterPro" id="IPR011249">
    <property type="entry name" value="Metalloenz_LuxS/M16"/>
</dbReference>
<dbReference type="EMBL" id="JACJHZ010000004">
    <property type="protein sequence ID" value="MBA9019273.1"/>
    <property type="molecule type" value="Genomic_DNA"/>
</dbReference>
<name>A0ABR6C3M9_9HYPH</name>
<proteinExistence type="predicted"/>
<evidence type="ECO:0000259" key="1">
    <source>
        <dbReference type="Pfam" id="PF05193"/>
    </source>
</evidence>
<keyword evidence="3" id="KW-1185">Reference proteome</keyword>
<reference evidence="2 3" key="1">
    <citation type="submission" date="2020-08" db="EMBL/GenBank/DDBJ databases">
        <title>Genomic Encyclopedia of Type Strains, Phase IV (KMG-IV): sequencing the most valuable type-strain genomes for metagenomic binning, comparative biology and taxonomic classification.</title>
        <authorList>
            <person name="Goeker M."/>
        </authorList>
    </citation>
    <scope>NUCLEOTIDE SEQUENCE [LARGE SCALE GENOMIC DNA]</scope>
    <source>
        <strain evidence="2 3">DSM 17455</strain>
    </source>
</reference>
<keyword evidence="2" id="KW-0378">Hydrolase</keyword>
<dbReference type="InterPro" id="IPR050361">
    <property type="entry name" value="MPP/UQCRC_Complex"/>
</dbReference>
<accession>A0ABR6C3M9</accession>
<protein>
    <submittedName>
        <fullName evidence="2">Zinc protease</fullName>
        <ecNumber evidence="2">3.4.24.-</ecNumber>
    </submittedName>
</protein>
<dbReference type="Gene3D" id="3.30.830.10">
    <property type="entry name" value="Metalloenzyme, LuxS/M16 peptidase-like"/>
    <property type="match status" value="2"/>
</dbReference>
<dbReference type="Pfam" id="PF05193">
    <property type="entry name" value="Peptidase_M16_C"/>
    <property type="match status" value="1"/>
</dbReference>
<dbReference type="Proteomes" id="UP000587524">
    <property type="component" value="Unassembled WGS sequence"/>
</dbReference>
<dbReference type="InterPro" id="IPR007863">
    <property type="entry name" value="Peptidase_M16_C"/>
</dbReference>